<name>A0A0C9W5E3_9AGAM</name>
<sequence length="216" mass="23616">MSHQQLGTANLYMLLYPPSLPSPWTTCACKESKRVKSDVFAKHHHLEKHRRRSKKRKRSRKDSPISSPSPGRATIPQDAPEVPFTAEIDDGGLGDMAEAGNVAGPSNIQDPPPIISVRSGRRIRLPARYTDFLPGDSTGLRQAPPPPPAEPSPVVSSANPSRLEPPQSSRYETDPNHFGLFRVYPTQPTLIPEAETDLSAAVDAPTLESHPQPTIQ</sequence>
<dbReference type="Proteomes" id="UP000053820">
    <property type="component" value="Unassembled WGS sequence"/>
</dbReference>
<keyword evidence="3" id="KW-1185">Reference proteome</keyword>
<feature type="compositionally biased region" description="Basic residues" evidence="1">
    <location>
        <begin position="42"/>
        <end position="60"/>
    </location>
</feature>
<reference evidence="2 3" key="1">
    <citation type="submission" date="2014-04" db="EMBL/GenBank/DDBJ databases">
        <title>Evolutionary Origins and Diversification of the Mycorrhizal Mutualists.</title>
        <authorList>
            <consortium name="DOE Joint Genome Institute"/>
            <consortium name="Mycorrhizal Genomics Consortium"/>
            <person name="Kohler A."/>
            <person name="Kuo A."/>
            <person name="Nagy L.G."/>
            <person name="Floudas D."/>
            <person name="Copeland A."/>
            <person name="Barry K.W."/>
            <person name="Cichocki N."/>
            <person name="Veneault-Fourrey C."/>
            <person name="LaButti K."/>
            <person name="Lindquist E.A."/>
            <person name="Lipzen A."/>
            <person name="Lundell T."/>
            <person name="Morin E."/>
            <person name="Murat C."/>
            <person name="Riley R."/>
            <person name="Ohm R."/>
            <person name="Sun H."/>
            <person name="Tunlid A."/>
            <person name="Henrissat B."/>
            <person name="Grigoriev I.V."/>
            <person name="Hibbett D.S."/>
            <person name="Martin F."/>
        </authorList>
    </citation>
    <scope>NUCLEOTIDE SEQUENCE [LARGE SCALE GENOMIC DNA]</scope>
    <source>
        <strain evidence="2 3">MD-312</strain>
    </source>
</reference>
<dbReference type="EMBL" id="KN840134">
    <property type="protein sequence ID" value="KIJ57756.1"/>
    <property type="molecule type" value="Genomic_DNA"/>
</dbReference>
<protein>
    <submittedName>
        <fullName evidence="2">Unplaced genomic scaffold scaffold_300, whole genome shotgun sequence</fullName>
    </submittedName>
</protein>
<proteinExistence type="predicted"/>
<dbReference type="OrthoDB" id="2690029at2759"/>
<accession>A0A0C9W5E3</accession>
<dbReference type="HOGENOM" id="CLU_1200167_0_0_1"/>
<evidence type="ECO:0000256" key="1">
    <source>
        <dbReference type="SAM" id="MobiDB-lite"/>
    </source>
</evidence>
<evidence type="ECO:0000313" key="3">
    <source>
        <dbReference type="Proteomes" id="UP000053820"/>
    </source>
</evidence>
<feature type="compositionally biased region" description="Low complexity" evidence="1">
    <location>
        <begin position="152"/>
        <end position="161"/>
    </location>
</feature>
<organism evidence="2 3">
    <name type="scientific">Hydnomerulius pinastri MD-312</name>
    <dbReference type="NCBI Taxonomy" id="994086"/>
    <lineage>
        <taxon>Eukaryota</taxon>
        <taxon>Fungi</taxon>
        <taxon>Dikarya</taxon>
        <taxon>Basidiomycota</taxon>
        <taxon>Agaricomycotina</taxon>
        <taxon>Agaricomycetes</taxon>
        <taxon>Agaricomycetidae</taxon>
        <taxon>Boletales</taxon>
        <taxon>Boletales incertae sedis</taxon>
        <taxon>Leucogyrophana</taxon>
    </lineage>
</organism>
<evidence type="ECO:0000313" key="2">
    <source>
        <dbReference type="EMBL" id="KIJ57756.1"/>
    </source>
</evidence>
<feature type="region of interest" description="Disordered" evidence="1">
    <location>
        <begin position="38"/>
        <end position="216"/>
    </location>
</feature>
<gene>
    <name evidence="2" type="ORF">HYDPIDRAFT_34820</name>
</gene>
<dbReference type="AlphaFoldDB" id="A0A0C9W5E3"/>